<evidence type="ECO:0000256" key="1">
    <source>
        <dbReference type="SAM" id="MobiDB-lite"/>
    </source>
</evidence>
<sequence length="215" mass="23450">MPRPKYRAPVEKKHKELLESFDFISSWRNPLSRRGSHDWSLYSPGGSRLPSRNNSFSGARPKFQRGKSSVGHQVVENVDEIEDLTNIGMSRGASRRPSKEIPRPQITTHDSTNPKNPHNKPLASHSKHASGNALHHVGALPSRSQAAPPVQPAEGAEVVPGGGDGAVVTGRKHAGSTAHDHTPFSQEELEQALRKVPTFAEEDEDDFTGVKPTTL</sequence>
<keyword evidence="3" id="KW-1185">Reference proteome</keyword>
<evidence type="ECO:0000313" key="2">
    <source>
        <dbReference type="EMBL" id="KAB8748950.1"/>
    </source>
</evidence>
<dbReference type="AlphaFoldDB" id="A0A5N6L4I8"/>
<organism evidence="2 3">
    <name type="scientific">Carpinus fangiana</name>
    <dbReference type="NCBI Taxonomy" id="176857"/>
    <lineage>
        <taxon>Eukaryota</taxon>
        <taxon>Viridiplantae</taxon>
        <taxon>Streptophyta</taxon>
        <taxon>Embryophyta</taxon>
        <taxon>Tracheophyta</taxon>
        <taxon>Spermatophyta</taxon>
        <taxon>Magnoliopsida</taxon>
        <taxon>eudicotyledons</taxon>
        <taxon>Gunneridae</taxon>
        <taxon>Pentapetalae</taxon>
        <taxon>rosids</taxon>
        <taxon>fabids</taxon>
        <taxon>Fagales</taxon>
        <taxon>Betulaceae</taxon>
        <taxon>Carpinus</taxon>
    </lineage>
</organism>
<feature type="region of interest" description="Disordered" evidence="1">
    <location>
        <begin position="85"/>
        <end position="191"/>
    </location>
</feature>
<reference evidence="2 3" key="1">
    <citation type="submission" date="2019-06" db="EMBL/GenBank/DDBJ databases">
        <title>A chromosomal-level reference genome of Carpinus fangiana (Coryloideae, Betulaceae).</title>
        <authorList>
            <person name="Yang X."/>
            <person name="Wang Z."/>
            <person name="Zhang L."/>
            <person name="Hao G."/>
            <person name="Liu J."/>
            <person name="Yang Y."/>
        </authorList>
    </citation>
    <scope>NUCLEOTIDE SEQUENCE [LARGE SCALE GENOMIC DNA]</scope>
    <source>
        <strain evidence="2">Cfa_2016G</strain>
        <tissue evidence="2">Leaf</tissue>
    </source>
</reference>
<comment type="caution">
    <text evidence="2">The sequence shown here is derived from an EMBL/GenBank/DDBJ whole genome shotgun (WGS) entry which is preliminary data.</text>
</comment>
<feature type="compositionally biased region" description="Polar residues" evidence="1">
    <location>
        <begin position="105"/>
        <end position="116"/>
    </location>
</feature>
<dbReference type="Proteomes" id="UP000327013">
    <property type="component" value="Unassembled WGS sequence"/>
</dbReference>
<protein>
    <submittedName>
        <fullName evidence="2">Uncharacterized protein</fullName>
    </submittedName>
</protein>
<proteinExistence type="predicted"/>
<name>A0A5N6L4I8_9ROSI</name>
<accession>A0A5N6L4I8</accession>
<dbReference type="OrthoDB" id="5408144at2759"/>
<evidence type="ECO:0000313" key="3">
    <source>
        <dbReference type="Proteomes" id="UP000327013"/>
    </source>
</evidence>
<feature type="region of interest" description="Disordered" evidence="1">
    <location>
        <begin position="32"/>
        <end position="70"/>
    </location>
</feature>
<gene>
    <name evidence="2" type="ORF">FH972_026501</name>
</gene>
<dbReference type="EMBL" id="VIBQ01000098">
    <property type="protein sequence ID" value="KAB8748950.1"/>
    <property type="molecule type" value="Genomic_DNA"/>
</dbReference>